<feature type="region of interest" description="Disordered" evidence="5">
    <location>
        <begin position="1063"/>
        <end position="1094"/>
    </location>
</feature>
<keyword evidence="2 4" id="KW-0853">WD repeat</keyword>
<dbReference type="InterPro" id="IPR027145">
    <property type="entry name" value="PWP2"/>
</dbReference>
<name>A0A8D8WMF5_9HEMI</name>
<evidence type="ECO:0000256" key="5">
    <source>
        <dbReference type="SAM" id="MobiDB-lite"/>
    </source>
</evidence>
<feature type="compositionally biased region" description="Basic and acidic residues" evidence="5">
    <location>
        <begin position="426"/>
        <end position="437"/>
    </location>
</feature>
<keyword evidence="3" id="KW-0677">Repeat</keyword>
<sequence>MTNPMPVNRIRQTTPNLTKQAKTKTKEERRRKKANWKKMKMIFLTRGMWNHRIMKKKMKRKKKKRVKSDFVDEEAEVSEEEDNGDDEESDEDEEEDDNEVETELEEKKCEKPSPRSLKMKTKTFDMFMSQNAEMECDDEDELPGYQRGVGSSIVPSMITPAHDKVLLSPVVTLTGCDKTVGKNLQDSSFLLDSQTPSSPHRLHHSPKKLNFDQEEAKSDPTDGIPTQEKSLVGGLDLLLPTQGSEELEGLFSGKFPSQSINAECLEANDERGDFETQTQAVPQGVGELLGTSHSSSNLTAVLCSGAFISQPLDPKQLELNDGPCDRFLLTDSLSTAGEQDSESEPRKSEAPQPVVVATNLLLNRSSILSSDEDEEDMNISTNIGEKPKLKKRKRLVYSDEEEEEEGNADDNEEESEDEVDLTSGEMRNEMVEPESNKAPDIPEDASYEKLNYKRLGRHFLTDFNSDKGARVSCASYHQSSKVLVVGFSNGSFYLLEMPDVNLIHSLSISESEISAVSFNVTGDWLALGCSERGQLLVWEWQSETYVLKQQGHSNSVSSVAYSHDGQFIASGGEDGKVKLWNVHTGFCFVTFSEHDSPVSAVHFSNTRKFVLSASVDGTVRAFDLTRYRNFRTFTTPRPVQLNCLSLDSTSEFVAAGGQDVFEIYIWSMKLGRLLEVLSGHEGPVSCVEFSPVLSSTGMVSVSWDKTVKLWNAVETSTQHETIHLTSDALCVAYKPDGTEIVVSTLDGQLLMFNVESAAQVGSIEARRDLDTGRLDTDLITREQTLKAKAVSTLCYSADGSSILAAGQSKHICIYSSREGILLKKFSVTQNKSLDGINDFINRRKMTEFGNVALVETRESREGGNVHLKLPGVRSGDMAARVLKPEVRVFSVKFSPTGQAWVAATTEGVHIFSLDPGHVFDPFLLDISITPQSVKEALADQDYAKAVMMSLKLNEQNLIIHVLESVRTQDIALTVRSLAEVYQEKLLKVIAAMLEVSKHIEFYVTWAMEILNHLRSPSQTTMVHLQRNLNKKYGDLAKICDFNIYTLQLISRLGPLRIKPKIEKMELNSSDEDEDTEEEEEDAEIRVLEEQEEVV</sequence>
<feature type="compositionally biased region" description="Acidic residues" evidence="5">
    <location>
        <begin position="398"/>
        <end position="420"/>
    </location>
</feature>
<dbReference type="GO" id="GO:0000462">
    <property type="term" value="P:maturation of SSU-rRNA from tricistronic rRNA transcript (SSU-rRNA, 5.8S rRNA, LSU-rRNA)"/>
    <property type="evidence" value="ECO:0007669"/>
    <property type="project" value="TreeGrafter"/>
</dbReference>
<dbReference type="Gene3D" id="2.130.10.10">
    <property type="entry name" value="YVTN repeat-like/Quinoprotein amine dehydrogenase"/>
    <property type="match status" value="2"/>
</dbReference>
<dbReference type="EMBL" id="HBUF01211131">
    <property type="protein sequence ID" value="CAG6665582.1"/>
    <property type="molecule type" value="Transcribed_RNA"/>
</dbReference>
<dbReference type="Pfam" id="PF12894">
    <property type="entry name" value="ANAPC4_WD40"/>
    <property type="match status" value="1"/>
</dbReference>
<evidence type="ECO:0000256" key="3">
    <source>
        <dbReference type="ARBA" id="ARBA00022737"/>
    </source>
</evidence>
<dbReference type="GO" id="GO:0032040">
    <property type="term" value="C:small-subunit processome"/>
    <property type="evidence" value="ECO:0007669"/>
    <property type="project" value="TreeGrafter"/>
</dbReference>
<feature type="domain" description="Anaphase-promoting complex subunit 4-like WD40" evidence="7">
    <location>
        <begin position="448"/>
        <end position="520"/>
    </location>
</feature>
<feature type="compositionally biased region" description="Polar residues" evidence="5">
    <location>
        <begin position="1"/>
        <end position="17"/>
    </location>
</feature>
<feature type="region of interest" description="Disordered" evidence="5">
    <location>
        <begin position="1"/>
        <end position="37"/>
    </location>
</feature>
<dbReference type="PROSITE" id="PS50082">
    <property type="entry name" value="WD_REPEATS_2"/>
    <property type="match status" value="3"/>
</dbReference>
<feature type="region of interest" description="Disordered" evidence="5">
    <location>
        <begin position="390"/>
        <end position="443"/>
    </location>
</feature>
<evidence type="ECO:0000256" key="2">
    <source>
        <dbReference type="ARBA" id="ARBA00022574"/>
    </source>
</evidence>
<reference evidence="8" key="1">
    <citation type="submission" date="2021-05" db="EMBL/GenBank/DDBJ databases">
        <authorList>
            <person name="Alioto T."/>
            <person name="Alioto T."/>
            <person name="Gomez Garrido J."/>
        </authorList>
    </citation>
    <scope>NUCLEOTIDE SEQUENCE</scope>
</reference>
<feature type="repeat" description="WD" evidence="4">
    <location>
        <begin position="677"/>
        <end position="720"/>
    </location>
</feature>
<dbReference type="PROSITE" id="PS50294">
    <property type="entry name" value="WD_REPEATS_REGION"/>
    <property type="match status" value="3"/>
</dbReference>
<feature type="compositionally biased region" description="Acidic residues" evidence="5">
    <location>
        <begin position="1068"/>
        <end position="1082"/>
    </location>
</feature>
<feature type="compositionally biased region" description="Basic residues" evidence="5">
    <location>
        <begin position="54"/>
        <end position="66"/>
    </location>
</feature>
<dbReference type="SUPFAM" id="SSF50969">
    <property type="entry name" value="YVTN repeat-like/Quinoprotein amine dehydrogenase"/>
    <property type="match status" value="1"/>
</dbReference>
<dbReference type="InterPro" id="IPR001680">
    <property type="entry name" value="WD40_rpt"/>
</dbReference>
<dbReference type="InterPro" id="IPR007148">
    <property type="entry name" value="SSU_processome_Utp12"/>
</dbReference>
<dbReference type="InterPro" id="IPR019775">
    <property type="entry name" value="WD40_repeat_CS"/>
</dbReference>
<dbReference type="GO" id="GO:0034388">
    <property type="term" value="C:Pwp2p-containing subcomplex of 90S preribosome"/>
    <property type="evidence" value="ECO:0007669"/>
    <property type="project" value="TreeGrafter"/>
</dbReference>
<feature type="domain" description="Small-subunit processome Utp12" evidence="6">
    <location>
        <begin position="953"/>
        <end position="1050"/>
    </location>
</feature>
<dbReference type="InterPro" id="IPR015943">
    <property type="entry name" value="WD40/YVTN_repeat-like_dom_sf"/>
</dbReference>
<dbReference type="Pfam" id="PF04003">
    <property type="entry name" value="Utp12"/>
    <property type="match status" value="1"/>
</dbReference>
<dbReference type="PANTHER" id="PTHR19858:SF0">
    <property type="entry name" value="PERIODIC TRYPTOPHAN PROTEIN 2 HOMOLOG"/>
    <property type="match status" value="1"/>
</dbReference>
<protein>
    <submittedName>
        <fullName evidence="8">Periodic tryptophan protein 2 homolog</fullName>
    </submittedName>
</protein>
<dbReference type="CDD" id="cd00200">
    <property type="entry name" value="WD40"/>
    <property type="match status" value="1"/>
</dbReference>
<feature type="repeat" description="WD" evidence="4">
    <location>
        <begin position="591"/>
        <end position="632"/>
    </location>
</feature>
<feature type="repeat" description="WD" evidence="4">
    <location>
        <begin position="549"/>
        <end position="590"/>
    </location>
</feature>
<feature type="compositionally biased region" description="Acidic residues" evidence="5">
    <location>
        <begin position="71"/>
        <end position="104"/>
    </location>
</feature>
<dbReference type="SMART" id="SM00320">
    <property type="entry name" value="WD40"/>
    <property type="match status" value="8"/>
</dbReference>
<dbReference type="PANTHER" id="PTHR19858">
    <property type="entry name" value="WD40 REPEAT PROTEIN"/>
    <property type="match status" value="1"/>
</dbReference>
<dbReference type="InterPro" id="IPR036322">
    <property type="entry name" value="WD40_repeat_dom_sf"/>
</dbReference>
<dbReference type="AlphaFoldDB" id="A0A8D8WMF5"/>
<feature type="region of interest" description="Disordered" evidence="5">
    <location>
        <begin position="335"/>
        <end position="354"/>
    </location>
</feature>
<feature type="region of interest" description="Disordered" evidence="5">
    <location>
        <begin position="54"/>
        <end position="116"/>
    </location>
</feature>
<proteinExistence type="inferred from homology"/>
<evidence type="ECO:0000259" key="6">
    <source>
        <dbReference type="Pfam" id="PF04003"/>
    </source>
</evidence>
<evidence type="ECO:0000259" key="7">
    <source>
        <dbReference type="Pfam" id="PF12894"/>
    </source>
</evidence>
<comment type="similarity">
    <text evidence="1">Belongs to the WD repeat PWP2 family.</text>
</comment>
<evidence type="ECO:0000313" key="8">
    <source>
        <dbReference type="EMBL" id="CAG6665582.1"/>
    </source>
</evidence>
<dbReference type="GO" id="GO:0000028">
    <property type="term" value="P:ribosomal small subunit assembly"/>
    <property type="evidence" value="ECO:0007669"/>
    <property type="project" value="TreeGrafter"/>
</dbReference>
<accession>A0A8D8WMF5</accession>
<dbReference type="InterPro" id="IPR024977">
    <property type="entry name" value="Apc4-like_WD40_dom"/>
</dbReference>
<evidence type="ECO:0000256" key="1">
    <source>
        <dbReference type="ARBA" id="ARBA00010226"/>
    </source>
</evidence>
<dbReference type="PROSITE" id="PS00678">
    <property type="entry name" value="WD_REPEATS_1"/>
    <property type="match status" value="1"/>
</dbReference>
<dbReference type="InterPro" id="IPR011044">
    <property type="entry name" value="Quino_amine_DH_bsu"/>
</dbReference>
<feature type="region of interest" description="Disordered" evidence="5">
    <location>
        <begin position="190"/>
        <end position="228"/>
    </location>
</feature>
<dbReference type="Pfam" id="PF00400">
    <property type="entry name" value="WD40"/>
    <property type="match status" value="3"/>
</dbReference>
<organism evidence="8">
    <name type="scientific">Cacopsylla melanoneura</name>
    <dbReference type="NCBI Taxonomy" id="428564"/>
    <lineage>
        <taxon>Eukaryota</taxon>
        <taxon>Metazoa</taxon>
        <taxon>Ecdysozoa</taxon>
        <taxon>Arthropoda</taxon>
        <taxon>Hexapoda</taxon>
        <taxon>Insecta</taxon>
        <taxon>Pterygota</taxon>
        <taxon>Neoptera</taxon>
        <taxon>Paraneoptera</taxon>
        <taxon>Hemiptera</taxon>
        <taxon>Sternorrhyncha</taxon>
        <taxon>Psylloidea</taxon>
        <taxon>Psyllidae</taxon>
        <taxon>Psyllinae</taxon>
        <taxon>Cacopsylla</taxon>
    </lineage>
</organism>
<evidence type="ECO:0000256" key="4">
    <source>
        <dbReference type="PROSITE-ProRule" id="PRU00221"/>
    </source>
</evidence>
<feature type="compositionally biased region" description="Basic and acidic residues" evidence="5">
    <location>
        <begin position="209"/>
        <end position="220"/>
    </location>
</feature>
<dbReference type="SUPFAM" id="SSF50978">
    <property type="entry name" value="WD40 repeat-like"/>
    <property type="match status" value="1"/>
</dbReference>